<dbReference type="SUPFAM" id="SSF52540">
    <property type="entry name" value="P-loop containing nucleoside triphosphate hydrolases"/>
    <property type="match status" value="2"/>
</dbReference>
<dbReference type="GO" id="GO:0003924">
    <property type="term" value="F:GTPase activity"/>
    <property type="evidence" value="ECO:0007669"/>
    <property type="project" value="InterPro"/>
</dbReference>
<organism evidence="16 17">
    <name type="scientific">Niveispirillum lacus</name>
    <dbReference type="NCBI Taxonomy" id="1981099"/>
    <lineage>
        <taxon>Bacteria</taxon>
        <taxon>Pseudomonadati</taxon>
        <taxon>Pseudomonadota</taxon>
        <taxon>Alphaproteobacteria</taxon>
        <taxon>Rhodospirillales</taxon>
        <taxon>Azospirillaceae</taxon>
        <taxon>Niveispirillum</taxon>
    </lineage>
</organism>
<evidence type="ECO:0000256" key="13">
    <source>
        <dbReference type="ARBA" id="ARBA00049370"/>
    </source>
</evidence>
<dbReference type="AlphaFoldDB" id="A0A255Z2H0"/>
<dbReference type="NCBIfam" id="TIGR02034">
    <property type="entry name" value="CysN"/>
    <property type="match status" value="1"/>
</dbReference>
<dbReference type="InterPro" id="IPR059117">
    <property type="entry name" value="APS_kinase_dom"/>
</dbReference>
<evidence type="ECO:0000256" key="12">
    <source>
        <dbReference type="ARBA" id="ARBA00024872"/>
    </source>
</evidence>
<dbReference type="InterPro" id="IPR027417">
    <property type="entry name" value="P-loop_NTPase"/>
</dbReference>
<evidence type="ECO:0000256" key="6">
    <source>
        <dbReference type="ARBA" id="ARBA00022679"/>
    </source>
</evidence>
<feature type="binding site" evidence="14">
    <location>
        <begin position="469"/>
        <end position="476"/>
    </location>
    <ligand>
        <name>ATP</name>
        <dbReference type="ChEBI" id="CHEBI:30616"/>
    </ligand>
</feature>
<dbReference type="Gene3D" id="3.40.50.300">
    <property type="entry name" value="P-loop containing nucleotide triphosphate hydrolases"/>
    <property type="match status" value="2"/>
</dbReference>
<keyword evidence="14 16" id="KW-0418">Kinase</keyword>
<dbReference type="Gene3D" id="2.40.30.10">
    <property type="entry name" value="Translation factors"/>
    <property type="match status" value="2"/>
</dbReference>
<dbReference type="SUPFAM" id="SSF50447">
    <property type="entry name" value="Translation proteins"/>
    <property type="match status" value="1"/>
</dbReference>
<evidence type="ECO:0000256" key="10">
    <source>
        <dbReference type="ARBA" id="ARBA00023134"/>
    </source>
</evidence>
<keyword evidence="7" id="KW-0548">Nucleotidyltransferase</keyword>
<gene>
    <name evidence="14 16" type="primary">cysC</name>
    <name evidence="16" type="ORF">CHU95_07340</name>
</gene>
<comment type="function">
    <text evidence="14">Catalyzes the synthesis of activated sulfate.</text>
</comment>
<proteinExistence type="inferred from homology"/>
<dbReference type="PRINTS" id="PR00315">
    <property type="entry name" value="ELONGATNFCT"/>
</dbReference>
<sequence>MANAALRIDSLSTPVQSQGANVKKAPLAPYPIVIVGHVDHGKSTLIGRLLHDTDSLPEGRLAELKKVSEQRGLHMEWSFLLDALQIERDQGITLDTTRIWFRTPKRPYVIIDAPGHREFLRNMVTGAAAADAAVLVTDAERGISEQTRRHAYLLSLLGVRKVIVAVNKMDLVDHAEDAWKGVAGDVSDYLQKLGIEPLYVIPLSARHGDNIAARSEKMAWYRGPTLLEALDLLVPAAPRTEAALRLPIQDVYRKGDTRLAVGRIETGRLKVGDKVEIAPTGQPATVASIDAGKGSVPEARAGQSVAVSFIEDAALNRGQIIAPAGHMPHIATTIRVRAFWLDPESLTAGSRITLRLTTSEHPVVVEKFERLVDVEHLTDGEGSELGQGGIAEIVLRSSAPIAFDHASDLPITGRAGLARGGRIVGGCILLGAASNVTVAGPVTAVNNSVNRAAFEARNGHRGGVIWLTGLSGAGKSTLSMGTQRRLFDDGWRVAVLDGDNLRKGLNKDLGFAPAERLENVRRVAEVAKLMAETGTVVLVSLISPTVELRDLARSIVGDGFHEVWVKADVTTCAARDPKGLYAAAQAGKIQQFTGVSAPFEAPAKPDLVLDTSEMDIPTSSELLIAHIRRHLALSQADGHAVGI</sequence>
<dbReference type="NCBIfam" id="NF003013">
    <property type="entry name" value="PRK03846.1"/>
    <property type="match status" value="1"/>
</dbReference>
<evidence type="ECO:0000256" key="2">
    <source>
        <dbReference type="ARBA" id="ARBA00002357"/>
    </source>
</evidence>
<keyword evidence="9 14" id="KW-0067">ATP-binding</keyword>
<dbReference type="GO" id="GO:0004781">
    <property type="term" value="F:sulfate adenylyltransferase (ATP) activity"/>
    <property type="evidence" value="ECO:0007669"/>
    <property type="project" value="UniProtKB-EC"/>
</dbReference>
<dbReference type="Pfam" id="PF01583">
    <property type="entry name" value="APS_kinase"/>
    <property type="match status" value="1"/>
</dbReference>
<evidence type="ECO:0000256" key="4">
    <source>
        <dbReference type="ARBA" id="ARBA00007237"/>
    </source>
</evidence>
<reference evidence="16 17" key="1">
    <citation type="submission" date="2017-07" db="EMBL/GenBank/DDBJ databases">
        <title>Niveispirillum cyanobacteriorum sp. nov., isolated from cyanobacterial aggregates in a eutrophic lake.</title>
        <authorList>
            <person name="Cai H."/>
        </authorList>
    </citation>
    <scope>NUCLEOTIDE SEQUENCE [LARGE SCALE GENOMIC DNA]</scope>
    <source>
        <strain evidence="17">TH1-14</strain>
    </source>
</reference>
<dbReference type="InterPro" id="IPR011779">
    <property type="entry name" value="SO4_adenylTrfase_lsu"/>
</dbReference>
<comment type="catalytic activity">
    <reaction evidence="1 14">
        <text>adenosine 5'-phosphosulfate + ATP = 3'-phosphoadenylyl sulfate + ADP + H(+)</text>
        <dbReference type="Rhea" id="RHEA:24152"/>
        <dbReference type="ChEBI" id="CHEBI:15378"/>
        <dbReference type="ChEBI" id="CHEBI:30616"/>
        <dbReference type="ChEBI" id="CHEBI:58243"/>
        <dbReference type="ChEBI" id="CHEBI:58339"/>
        <dbReference type="ChEBI" id="CHEBI:456216"/>
        <dbReference type="EC" id="2.7.1.25"/>
    </reaction>
</comment>
<evidence type="ECO:0000313" key="16">
    <source>
        <dbReference type="EMBL" id="OYQ35642.1"/>
    </source>
</evidence>
<evidence type="ECO:0000259" key="15">
    <source>
        <dbReference type="PROSITE" id="PS51722"/>
    </source>
</evidence>
<dbReference type="SUPFAM" id="SSF50465">
    <property type="entry name" value="EF-Tu/eEF-1alpha/eIF2-gamma C-terminal domain"/>
    <property type="match status" value="1"/>
</dbReference>
<dbReference type="EC" id="2.7.1.25" evidence="14"/>
<dbReference type="RefSeq" id="WP_094455255.1">
    <property type="nucleotide sequence ID" value="NZ_NOXU01000025.1"/>
</dbReference>
<dbReference type="GO" id="GO:0000103">
    <property type="term" value="P:sulfate assimilation"/>
    <property type="evidence" value="ECO:0007669"/>
    <property type="project" value="UniProtKB-UniRule"/>
</dbReference>
<feature type="active site" description="Phosphoserine intermediate" evidence="14">
    <location>
        <position position="543"/>
    </location>
</feature>
<evidence type="ECO:0000313" key="17">
    <source>
        <dbReference type="Proteomes" id="UP000216998"/>
    </source>
</evidence>
<dbReference type="InterPro" id="IPR054696">
    <property type="entry name" value="GTP-eEF1A_C"/>
</dbReference>
<dbReference type="InterPro" id="IPR005225">
    <property type="entry name" value="Small_GTP-bd"/>
</dbReference>
<comment type="similarity">
    <text evidence="4">In the N-terminal section; belongs to the TRAFAC class translation factor GTPase superfamily. Classic translation factor GTPase family. CysN/NodQ subfamily.</text>
</comment>
<protein>
    <recommendedName>
        <fullName evidence="14">Adenylyl-sulfate kinase</fullName>
        <ecNumber evidence="14">2.7.1.25</ecNumber>
    </recommendedName>
    <alternativeName>
        <fullName evidence="14">APS kinase</fullName>
    </alternativeName>
    <alternativeName>
        <fullName evidence="14">ATP adenosine-5'-phosphosulfate 3'-phosphotransferase</fullName>
    </alternativeName>
    <alternativeName>
        <fullName evidence="14">Adenosine-5'-phosphosulfate kinase</fullName>
    </alternativeName>
</protein>
<dbReference type="Proteomes" id="UP000216998">
    <property type="component" value="Unassembled WGS sequence"/>
</dbReference>
<dbReference type="InterPro" id="IPR050100">
    <property type="entry name" value="TRAFAC_GTPase_members"/>
</dbReference>
<feature type="domain" description="Tr-type G" evidence="15">
    <location>
        <begin position="27"/>
        <end position="239"/>
    </location>
</feature>
<dbReference type="InterPro" id="IPR004161">
    <property type="entry name" value="EFTu-like_2"/>
</dbReference>
<dbReference type="Pfam" id="PF03144">
    <property type="entry name" value="GTP_EFTU_D2"/>
    <property type="match status" value="1"/>
</dbReference>
<dbReference type="PROSITE" id="PS51722">
    <property type="entry name" value="G_TR_2"/>
    <property type="match status" value="1"/>
</dbReference>
<dbReference type="HAMAP" id="MF_00065">
    <property type="entry name" value="Adenylyl_sulf_kinase"/>
    <property type="match status" value="1"/>
</dbReference>
<dbReference type="InterPro" id="IPR009000">
    <property type="entry name" value="Transl_B-barrel_sf"/>
</dbReference>
<comment type="pathway">
    <text evidence="14">Sulfur metabolism; hydrogen sulfide biosynthesis; sulfite from sulfate: step 2/3.</text>
</comment>
<keyword evidence="6 14" id="KW-0808">Transferase</keyword>
<dbReference type="InterPro" id="IPR009001">
    <property type="entry name" value="Transl_elong_EF1A/Init_IF2_C"/>
</dbReference>
<comment type="catalytic activity">
    <reaction evidence="13">
        <text>sulfate + ATP + H(+) = adenosine 5'-phosphosulfate + diphosphate</text>
        <dbReference type="Rhea" id="RHEA:18133"/>
        <dbReference type="ChEBI" id="CHEBI:15378"/>
        <dbReference type="ChEBI" id="CHEBI:16189"/>
        <dbReference type="ChEBI" id="CHEBI:30616"/>
        <dbReference type="ChEBI" id="CHEBI:33019"/>
        <dbReference type="ChEBI" id="CHEBI:58243"/>
        <dbReference type="EC" id="2.7.7.4"/>
    </reaction>
</comment>
<keyword evidence="17" id="KW-1185">Reference proteome</keyword>
<dbReference type="NCBIfam" id="TIGR00455">
    <property type="entry name" value="apsK"/>
    <property type="match status" value="1"/>
</dbReference>
<evidence type="ECO:0000256" key="7">
    <source>
        <dbReference type="ARBA" id="ARBA00022695"/>
    </source>
</evidence>
<dbReference type="CDD" id="cd02027">
    <property type="entry name" value="APSK"/>
    <property type="match status" value="1"/>
</dbReference>
<name>A0A255Z2H0_9PROT</name>
<dbReference type="NCBIfam" id="TIGR00231">
    <property type="entry name" value="small_GTP"/>
    <property type="match status" value="1"/>
</dbReference>
<dbReference type="UniPathway" id="UPA00140">
    <property type="reaction ID" value="UER00205"/>
</dbReference>
<dbReference type="Pfam" id="PF22594">
    <property type="entry name" value="GTP-eEF1A_C"/>
    <property type="match status" value="1"/>
</dbReference>
<comment type="similarity">
    <text evidence="3">In the C-terminal section; belongs to the APS kinase family.</text>
</comment>
<comment type="function">
    <text evidence="12">Proposed to provide activated sulfate for transfer to Nod factor. ATP sulfurylase may be the GTPase, regulating ATP sulfurylase activity.</text>
</comment>
<evidence type="ECO:0000256" key="3">
    <source>
        <dbReference type="ARBA" id="ARBA00005438"/>
    </source>
</evidence>
<accession>A0A255Z2H0</accession>
<evidence type="ECO:0000256" key="14">
    <source>
        <dbReference type="HAMAP-Rule" id="MF_00065"/>
    </source>
</evidence>
<dbReference type="InterPro" id="IPR000795">
    <property type="entry name" value="T_Tr_GTP-bd_dom"/>
</dbReference>
<dbReference type="Pfam" id="PF00009">
    <property type="entry name" value="GTP_EFTU"/>
    <property type="match status" value="1"/>
</dbReference>
<dbReference type="GO" id="GO:0070814">
    <property type="term" value="P:hydrogen sulfide biosynthetic process"/>
    <property type="evidence" value="ECO:0007669"/>
    <property type="project" value="UniProtKB-UniRule"/>
</dbReference>
<dbReference type="GO" id="GO:0005524">
    <property type="term" value="F:ATP binding"/>
    <property type="evidence" value="ECO:0007669"/>
    <property type="project" value="UniProtKB-UniRule"/>
</dbReference>
<evidence type="ECO:0000256" key="5">
    <source>
        <dbReference type="ARBA" id="ARBA00011760"/>
    </source>
</evidence>
<keyword evidence="11" id="KW-0511">Multifunctional enzyme</keyword>
<dbReference type="EMBL" id="NOXU01000025">
    <property type="protein sequence ID" value="OYQ35642.1"/>
    <property type="molecule type" value="Genomic_DNA"/>
</dbReference>
<dbReference type="GO" id="GO:0004020">
    <property type="term" value="F:adenylylsulfate kinase activity"/>
    <property type="evidence" value="ECO:0007669"/>
    <property type="project" value="UniProtKB-UniRule"/>
</dbReference>
<evidence type="ECO:0000256" key="9">
    <source>
        <dbReference type="ARBA" id="ARBA00022840"/>
    </source>
</evidence>
<comment type="caution">
    <text evidence="16">The sequence shown here is derived from an EMBL/GenBank/DDBJ whole genome shotgun (WGS) entry which is preliminary data.</text>
</comment>
<comment type="similarity">
    <text evidence="14">Belongs to the APS kinase family.</text>
</comment>
<keyword evidence="14" id="KW-0597">Phosphoprotein</keyword>
<dbReference type="OrthoDB" id="9804504at2"/>
<dbReference type="GO" id="GO:0005525">
    <property type="term" value="F:GTP binding"/>
    <property type="evidence" value="ECO:0007669"/>
    <property type="project" value="UniProtKB-KW"/>
</dbReference>
<comment type="subunit">
    <text evidence="5">Sulfate-activating enzymes, NodP and NodQ, may be physically associated.</text>
</comment>
<dbReference type="InterPro" id="IPR002891">
    <property type="entry name" value="APS"/>
</dbReference>
<evidence type="ECO:0000256" key="8">
    <source>
        <dbReference type="ARBA" id="ARBA00022741"/>
    </source>
</evidence>
<keyword evidence="8 14" id="KW-0547">Nucleotide-binding</keyword>
<dbReference type="PANTHER" id="PTHR23115">
    <property type="entry name" value="TRANSLATION FACTOR"/>
    <property type="match status" value="1"/>
</dbReference>
<comment type="function">
    <text evidence="2">APS kinase catalyzes the synthesis of activated sulfate.</text>
</comment>
<keyword evidence="10" id="KW-0342">GTP-binding</keyword>
<evidence type="ECO:0000256" key="11">
    <source>
        <dbReference type="ARBA" id="ARBA00023268"/>
    </source>
</evidence>
<evidence type="ECO:0000256" key="1">
    <source>
        <dbReference type="ARBA" id="ARBA00001823"/>
    </source>
</evidence>